<dbReference type="AlphaFoldDB" id="R9PH84"/>
<evidence type="ECO:0000313" key="1">
    <source>
        <dbReference type="EMBL" id="GAC97450.1"/>
    </source>
</evidence>
<dbReference type="RefSeq" id="XP_012191037.1">
    <property type="nucleotide sequence ID" value="XM_012335647.1"/>
</dbReference>
<accession>R9PH84</accession>
<dbReference type="HOGENOM" id="CLU_1475779_0_0_1"/>
<reference evidence="2" key="1">
    <citation type="journal article" date="2013" name="Genome Announc.">
        <title>Draft genome sequence of the basidiomycetous yeast-like fungus Pseudozyma hubeiensis SY62, which produces an abundant amount of the biosurfactant mannosylerythritol lipids.</title>
        <authorList>
            <person name="Konishi M."/>
            <person name="Hatada Y."/>
            <person name="Horiuchi J."/>
        </authorList>
    </citation>
    <scope>NUCLEOTIDE SEQUENCE [LARGE SCALE GENOMIC DNA]</scope>
    <source>
        <strain evidence="2">SY62</strain>
    </source>
</reference>
<proteinExistence type="predicted"/>
<gene>
    <name evidence="1" type="ORF">PHSY_005036</name>
</gene>
<evidence type="ECO:0000313" key="2">
    <source>
        <dbReference type="Proteomes" id="UP000014071"/>
    </source>
</evidence>
<dbReference type="Proteomes" id="UP000014071">
    <property type="component" value="Unassembled WGS sequence"/>
</dbReference>
<name>R9PH84_PSEHS</name>
<organism evidence="1 2">
    <name type="scientific">Pseudozyma hubeiensis (strain SY62)</name>
    <name type="common">Yeast</name>
    <dbReference type="NCBI Taxonomy" id="1305764"/>
    <lineage>
        <taxon>Eukaryota</taxon>
        <taxon>Fungi</taxon>
        <taxon>Dikarya</taxon>
        <taxon>Basidiomycota</taxon>
        <taxon>Ustilaginomycotina</taxon>
        <taxon>Ustilaginomycetes</taxon>
        <taxon>Ustilaginales</taxon>
        <taxon>Ustilaginaceae</taxon>
        <taxon>Pseudozyma</taxon>
    </lineage>
</organism>
<protein>
    <submittedName>
        <fullName evidence="1">Uncharacterized protein</fullName>
    </submittedName>
</protein>
<dbReference type="EMBL" id="DF238810">
    <property type="protein sequence ID" value="GAC97450.1"/>
    <property type="molecule type" value="Genomic_DNA"/>
</dbReference>
<dbReference type="GeneID" id="24110316"/>
<sequence length="183" mass="21058">MKRSSCEGSPFRFVFEIRYTVLRFHSFSLCRLQRFCSTPITIQLDHRHATILYQASLPILAPIRARQCFDPLRHLCFLHLGLDPSFHQLLGSSRWHNSDTQRPSPCPIPFAATFKDSGQNGCYYRVTNQHRIFARRLSSCRSSCKRIPFVIASIRDFVVVARFATTLPSRQLPLCVKLPFPSG</sequence>
<keyword evidence="2" id="KW-1185">Reference proteome</keyword>